<feature type="binding site" evidence="5">
    <location>
        <position position="185"/>
    </location>
    <ligand>
        <name>Zn(2+)</name>
        <dbReference type="ChEBI" id="CHEBI:29105"/>
        <label>1</label>
    </ligand>
</feature>
<dbReference type="GO" id="GO:0007165">
    <property type="term" value="P:signal transduction"/>
    <property type="evidence" value="ECO:0007669"/>
    <property type="project" value="InterPro"/>
</dbReference>
<dbReference type="PROSITE" id="PS00126">
    <property type="entry name" value="PDEASE_I_1"/>
    <property type="match status" value="1"/>
</dbReference>
<feature type="binding site" evidence="4">
    <location>
        <position position="185"/>
    </location>
    <ligand>
        <name>AMP</name>
        <dbReference type="ChEBI" id="CHEBI:456215"/>
    </ligand>
</feature>
<evidence type="ECO:0000256" key="5">
    <source>
        <dbReference type="PIRSR" id="PIRSR623088-3"/>
    </source>
</evidence>
<dbReference type="InterPro" id="IPR023174">
    <property type="entry name" value="PDEase_CS"/>
</dbReference>
<feature type="binding site" evidence="5">
    <location>
        <position position="148"/>
    </location>
    <ligand>
        <name>Zn(2+)</name>
        <dbReference type="ChEBI" id="CHEBI:29105"/>
        <label>1</label>
    </ligand>
</feature>
<evidence type="ECO:0000259" key="7">
    <source>
        <dbReference type="PROSITE" id="PS51845"/>
    </source>
</evidence>
<reference evidence="8" key="1">
    <citation type="submission" date="2021-02" db="EMBL/GenBank/DDBJ databases">
        <authorList>
            <person name="Dougan E. K."/>
            <person name="Rhodes N."/>
            <person name="Thang M."/>
            <person name="Chan C."/>
        </authorList>
    </citation>
    <scope>NUCLEOTIDE SEQUENCE</scope>
</reference>
<keyword evidence="2 6" id="KW-0378">Hydrolase</keyword>
<dbReference type="Gene3D" id="1.10.1300.10">
    <property type="entry name" value="3'5'-cyclic nucleotide phosphodiesterase, catalytic domain"/>
    <property type="match status" value="1"/>
</dbReference>
<evidence type="ECO:0000256" key="2">
    <source>
        <dbReference type="ARBA" id="ARBA00022801"/>
    </source>
</evidence>
<dbReference type="CDD" id="cd00077">
    <property type="entry name" value="HDc"/>
    <property type="match status" value="1"/>
</dbReference>
<dbReference type="Pfam" id="PF00233">
    <property type="entry name" value="PDEase_I"/>
    <property type="match status" value="1"/>
</dbReference>
<dbReference type="OrthoDB" id="431429at2759"/>
<dbReference type="AlphaFoldDB" id="A0A812KHQ8"/>
<dbReference type="Proteomes" id="UP000604046">
    <property type="component" value="Unassembled WGS sequence"/>
</dbReference>
<dbReference type="PRINTS" id="PR00387">
    <property type="entry name" value="PDIESTERASE1"/>
</dbReference>
<proteinExistence type="inferred from homology"/>
<evidence type="ECO:0000313" key="9">
    <source>
        <dbReference type="Proteomes" id="UP000604046"/>
    </source>
</evidence>
<comment type="caution">
    <text evidence="8">The sequence shown here is derived from an EMBL/GenBank/DDBJ whole genome shotgun (WGS) entry which is preliminary data.</text>
</comment>
<keyword evidence="9" id="KW-1185">Reference proteome</keyword>
<feature type="binding site" evidence="5">
    <location>
        <position position="311"/>
    </location>
    <ligand>
        <name>Zn(2+)</name>
        <dbReference type="ChEBI" id="CHEBI:29105"/>
        <label>1</label>
    </ligand>
</feature>
<dbReference type="EC" id="3.1.4.-" evidence="6"/>
<dbReference type="GO" id="GO:0046872">
    <property type="term" value="F:metal ion binding"/>
    <property type="evidence" value="ECO:0007669"/>
    <property type="project" value="UniProtKB-KW"/>
</dbReference>
<evidence type="ECO:0000313" key="8">
    <source>
        <dbReference type="EMBL" id="CAE7224199.1"/>
    </source>
</evidence>
<dbReference type="InterPro" id="IPR036971">
    <property type="entry name" value="PDEase_catalytic_dom_sf"/>
</dbReference>
<feature type="domain" description="PDEase" evidence="7">
    <location>
        <begin position="69"/>
        <end position="405"/>
    </location>
</feature>
<feature type="binding site" evidence="5">
    <location>
        <position position="184"/>
    </location>
    <ligand>
        <name>Zn(2+)</name>
        <dbReference type="ChEBI" id="CHEBI:29105"/>
        <label>1</label>
    </ligand>
</feature>
<accession>A0A812KHQ8</accession>
<organism evidence="8 9">
    <name type="scientific">Symbiodinium natans</name>
    <dbReference type="NCBI Taxonomy" id="878477"/>
    <lineage>
        <taxon>Eukaryota</taxon>
        <taxon>Sar</taxon>
        <taxon>Alveolata</taxon>
        <taxon>Dinophyceae</taxon>
        <taxon>Suessiales</taxon>
        <taxon>Symbiodiniaceae</taxon>
        <taxon>Symbiodinium</taxon>
    </lineage>
</organism>
<dbReference type="GO" id="GO:0004114">
    <property type="term" value="F:3',5'-cyclic-nucleotide phosphodiesterase activity"/>
    <property type="evidence" value="ECO:0007669"/>
    <property type="project" value="InterPro"/>
</dbReference>
<feature type="binding site" evidence="4">
    <location>
        <position position="311"/>
    </location>
    <ligand>
        <name>AMP</name>
        <dbReference type="ChEBI" id="CHEBI:456215"/>
    </ligand>
</feature>
<sequence length="1063" mass="118707">MNEADAEDSELDLLEKVLTKIVSICEVVIPTRRRASNQEEFVFLVDYGAESRNAGHVDAPIMRLETADHIEDTSAGIDDDMKQLLDNRVLNVFEVPPDQQRNLAFHLMANTRSCRRWVRKQALSEKLVNFIAAIQSRYLNNPFHNFSHGLDVLAEARLYLHSIKSYTLLSEVTVFWFLIAALGHDVGHLGVNNQFLVETSHVLALRYNDKSVLENMHCKLVFEVLSEARNNVLEVLDKADYKTARSGIVEVILGTDMVRHSEDVKAMSIVYAMHQEVFESAQEDPSQLSHALQEDNKSRLKVLSSLLHTADISNPMKPWAICQHLADLCLEEFFAQGDKEKELGIPVQMLNDRDKVNRPNSQVGFIEFVIAPLAEQMAIIFPGLSFLPANLSTNTQNWAEIWKQTSSASTEELVKFDVRISKVTGRFKAFNQRREVNVRQYKHVFVKPPDDEDRVEALKMAADFKCTACEVLLQSLLQRAESLTEDHIMDQFDGELEETVELTDNPQDRSVFGVFLGGPGAGSLPESEPVASESDGRCNGVVLDQAGVAPNVTEVAGLGLPRRTALAAVVLHLRDLPLFRSWRCHARRLATPFVAVSGQRAAFAGLCQDRQPGELVAFAGEAPPLPRTRSWLLIRLLQALPKWNVFYLALDAVWLQPLSGRWNTESDVVVVGRWHRACKPRRIGALASPMLPSKILSAVWLRPVPDVLALLEEVVNMMNSSSLLGLGSLAEESVVFHKVLQRDLAIGKVKISYVVGAVTSYEQFTGRSQVRQLLAAGHWLCAETEFADVAGTWDMFYHNGFRTTYSVSQKGEVRATRADGSGVGHLQAVEAGRFSHKLLGIHRPGTWERFRLESPGRLHLQHWEQETLVSIAKGFRKRHPLLPGCGCPEDHVWCVPSVSCSAPSACSPQKEEACISASVEAAETGLNRKDARVRHLLRVSAMSGWQAKQVPIGVGGGFSSKLQMAVGRAVKAMRFGKHPEFVGHLGRYTNNSECLAFLGEVQFRHSGWACLFKALPRAFRRWSRTAAQKSRLRMLSAGAVQAAAWQPSRLIWSFFDRFRPDAF</sequence>
<protein>
    <recommendedName>
        <fullName evidence="6">Phosphodiesterase</fullName>
        <ecNumber evidence="6">3.1.4.-</ecNumber>
    </recommendedName>
</protein>
<feature type="binding site" evidence="4">
    <location>
        <position position="362"/>
    </location>
    <ligand>
        <name>AMP</name>
        <dbReference type="ChEBI" id="CHEBI:456215"/>
    </ligand>
</feature>
<feature type="binding site" evidence="4">
    <location>
        <begin position="144"/>
        <end position="148"/>
    </location>
    <ligand>
        <name>AMP</name>
        <dbReference type="ChEBI" id="CHEBI:456215"/>
    </ligand>
</feature>
<feature type="active site" description="Proton donor" evidence="3">
    <location>
        <position position="144"/>
    </location>
</feature>
<dbReference type="PROSITE" id="PS51845">
    <property type="entry name" value="PDEASE_I_2"/>
    <property type="match status" value="1"/>
</dbReference>
<evidence type="ECO:0000256" key="1">
    <source>
        <dbReference type="ARBA" id="ARBA00022723"/>
    </source>
</evidence>
<dbReference type="InterPro" id="IPR002073">
    <property type="entry name" value="PDEase_catalytic_dom"/>
</dbReference>
<comment type="similarity">
    <text evidence="6">Belongs to the cyclic nucleotide phosphodiesterase family.</text>
</comment>
<gene>
    <name evidence="8" type="primary">PDE9A</name>
    <name evidence="8" type="ORF">SNAT2548_LOCUS8530</name>
</gene>
<comment type="cofactor">
    <cofactor evidence="6">
        <name>a divalent metal cation</name>
        <dbReference type="ChEBI" id="CHEBI:60240"/>
    </cofactor>
    <text evidence="6">Binds 2 divalent metal cations per subunit. Site 1 may preferentially bind zinc ions, while site 2 has a preference for magnesium and/or manganese ions.</text>
</comment>
<evidence type="ECO:0000256" key="6">
    <source>
        <dbReference type="RuleBase" id="RU363067"/>
    </source>
</evidence>
<dbReference type="EMBL" id="CAJNDS010000635">
    <property type="protein sequence ID" value="CAE7224199.1"/>
    <property type="molecule type" value="Genomic_DNA"/>
</dbReference>
<dbReference type="PANTHER" id="PTHR11347">
    <property type="entry name" value="CYCLIC NUCLEOTIDE PHOSPHODIESTERASE"/>
    <property type="match status" value="1"/>
</dbReference>
<name>A0A812KHQ8_9DINO</name>
<keyword evidence="1 5" id="KW-0479">Metal-binding</keyword>
<evidence type="ECO:0000256" key="4">
    <source>
        <dbReference type="PIRSR" id="PIRSR623088-2"/>
    </source>
</evidence>
<feature type="binding site" evidence="5">
    <location>
        <position position="185"/>
    </location>
    <ligand>
        <name>Zn(2+)</name>
        <dbReference type="ChEBI" id="CHEBI:29105"/>
        <label>2</label>
    </ligand>
</feature>
<dbReference type="InterPro" id="IPR023088">
    <property type="entry name" value="PDEase"/>
</dbReference>
<dbReference type="InterPro" id="IPR003607">
    <property type="entry name" value="HD/PDEase_dom"/>
</dbReference>
<dbReference type="SUPFAM" id="SSF109604">
    <property type="entry name" value="HD-domain/PDEase-like"/>
    <property type="match status" value="1"/>
</dbReference>
<evidence type="ECO:0000256" key="3">
    <source>
        <dbReference type="PIRSR" id="PIRSR623088-1"/>
    </source>
</evidence>